<dbReference type="GO" id="GO:0016887">
    <property type="term" value="F:ATP hydrolysis activity"/>
    <property type="evidence" value="ECO:0007669"/>
    <property type="project" value="InterPro"/>
</dbReference>
<dbReference type="Gene3D" id="3.40.50.300">
    <property type="entry name" value="P-loop containing nucleotide triphosphate hydrolases"/>
    <property type="match status" value="2"/>
</dbReference>
<organism evidence="6 7">
    <name type="scientific">Prauserella cavernicola</name>
    <dbReference type="NCBI Taxonomy" id="2800127"/>
    <lineage>
        <taxon>Bacteria</taxon>
        <taxon>Bacillati</taxon>
        <taxon>Actinomycetota</taxon>
        <taxon>Actinomycetes</taxon>
        <taxon>Pseudonocardiales</taxon>
        <taxon>Pseudonocardiaceae</taxon>
        <taxon>Prauserella</taxon>
    </lineage>
</organism>
<feature type="domain" description="ABC transporter" evidence="5">
    <location>
        <begin position="21"/>
        <end position="271"/>
    </location>
</feature>
<dbReference type="InterPro" id="IPR003439">
    <property type="entry name" value="ABC_transporter-like_ATP-bd"/>
</dbReference>
<dbReference type="InterPro" id="IPR003593">
    <property type="entry name" value="AAA+_ATPase"/>
</dbReference>
<dbReference type="InterPro" id="IPR017871">
    <property type="entry name" value="ABC_transporter-like_CS"/>
</dbReference>
<dbReference type="AlphaFoldDB" id="A0A934V728"/>
<reference evidence="6" key="1">
    <citation type="submission" date="2020-12" db="EMBL/GenBank/DDBJ databases">
        <title>Prauserella sp. ASG 168, a novel actinomycete isolated from cave rock.</title>
        <authorList>
            <person name="Suriyachadkun C."/>
        </authorList>
    </citation>
    <scope>NUCLEOTIDE SEQUENCE</scope>
    <source>
        <strain evidence="6">ASG 168</strain>
    </source>
</reference>
<dbReference type="Proteomes" id="UP000635245">
    <property type="component" value="Unassembled WGS sequence"/>
</dbReference>
<sequence>MTERTETEPAVLAHEETAELLDVQRLVVSSAATGRRVVDGIDLRIGRGETVALVGESGSGKSMTARAITGLLPNGLVAGGSVHFAGHELLAAGDRNMRRVRGNGIGLLMQDPFTMLNPLTTAGTHIAETLRSHRSRGDRPVRGDLTGEVADRLAEVGITQPGAARKYPFELSGGMRQRVSLAAAIANDPALLIADEPTTALDSTTQREVLRLIRRIQLDRAMGLLLITHDLRVAFSLCDRILVMRAGNIVDAADPVTLRAAPTSDYTRHLLAADLPVDHQRPDLSVDAPGADADAVPLLEVTGLTKRFGTRRQLRGPDGGSLALDGVGLRLSEGRSVGIVGESGSGKTTLARCVLGLEQATSGTIVVDGIDVTDYRTLSKTDRHRARRLVQCVFQDPYSSLNPSHTLRFILTEAIRQRRDNGTDGTDGTDGDNEDDDAEVARLLADVGLPENYARRRPVALSGGQRQRVAIARALAQRPRVLVCDEPVAALDVSVQEQVLRVLRDQRARGVSLLFITHDLAVARHMTDELVVLHRGRVVESGDTADVLDRPRHDYTARLLAAVPTGEPAWLA</sequence>
<dbReference type="EMBL" id="JAENJH010000006">
    <property type="protein sequence ID" value="MBK1787284.1"/>
    <property type="molecule type" value="Genomic_DNA"/>
</dbReference>
<feature type="domain" description="ABC transporter" evidence="5">
    <location>
        <begin position="299"/>
        <end position="560"/>
    </location>
</feature>
<keyword evidence="4 6" id="KW-0067">ATP-binding</keyword>
<dbReference type="InterPro" id="IPR050319">
    <property type="entry name" value="ABC_transp_ATP-bind"/>
</dbReference>
<protein>
    <submittedName>
        <fullName evidence="6">ABC transporter ATP-binding protein</fullName>
    </submittedName>
</protein>
<dbReference type="PANTHER" id="PTHR43776">
    <property type="entry name" value="TRANSPORT ATP-BINDING PROTEIN"/>
    <property type="match status" value="1"/>
</dbReference>
<evidence type="ECO:0000313" key="6">
    <source>
        <dbReference type="EMBL" id="MBK1787284.1"/>
    </source>
</evidence>
<dbReference type="GO" id="GO:0055085">
    <property type="term" value="P:transmembrane transport"/>
    <property type="evidence" value="ECO:0007669"/>
    <property type="project" value="UniProtKB-ARBA"/>
</dbReference>
<dbReference type="SUPFAM" id="SSF52540">
    <property type="entry name" value="P-loop containing nucleoside triphosphate hydrolases"/>
    <property type="match status" value="2"/>
</dbReference>
<gene>
    <name evidence="6" type="ORF">JHE00_23425</name>
</gene>
<evidence type="ECO:0000256" key="3">
    <source>
        <dbReference type="ARBA" id="ARBA00022741"/>
    </source>
</evidence>
<dbReference type="Pfam" id="PF00005">
    <property type="entry name" value="ABC_tran"/>
    <property type="match status" value="2"/>
</dbReference>
<comment type="caution">
    <text evidence="6">The sequence shown here is derived from an EMBL/GenBank/DDBJ whole genome shotgun (WGS) entry which is preliminary data.</text>
</comment>
<dbReference type="RefSeq" id="WP_200321731.1">
    <property type="nucleotide sequence ID" value="NZ_JAENJH010000006.1"/>
</dbReference>
<dbReference type="InterPro" id="IPR027417">
    <property type="entry name" value="P-loop_NTPase"/>
</dbReference>
<proteinExistence type="inferred from homology"/>
<name>A0A934V728_9PSEU</name>
<dbReference type="PANTHER" id="PTHR43776:SF7">
    <property type="entry name" value="D,D-DIPEPTIDE TRANSPORT ATP-BINDING PROTEIN DDPF-RELATED"/>
    <property type="match status" value="1"/>
</dbReference>
<accession>A0A934V728</accession>
<evidence type="ECO:0000256" key="1">
    <source>
        <dbReference type="ARBA" id="ARBA00005417"/>
    </source>
</evidence>
<evidence type="ECO:0000256" key="4">
    <source>
        <dbReference type="ARBA" id="ARBA00022840"/>
    </source>
</evidence>
<keyword evidence="2" id="KW-0813">Transport</keyword>
<dbReference type="PROSITE" id="PS50893">
    <property type="entry name" value="ABC_TRANSPORTER_2"/>
    <property type="match status" value="2"/>
</dbReference>
<keyword evidence="7" id="KW-1185">Reference proteome</keyword>
<evidence type="ECO:0000256" key="2">
    <source>
        <dbReference type="ARBA" id="ARBA00022448"/>
    </source>
</evidence>
<dbReference type="SMART" id="SM00382">
    <property type="entry name" value="AAA"/>
    <property type="match status" value="2"/>
</dbReference>
<evidence type="ECO:0000259" key="5">
    <source>
        <dbReference type="PROSITE" id="PS50893"/>
    </source>
</evidence>
<keyword evidence="3" id="KW-0547">Nucleotide-binding</keyword>
<dbReference type="CDD" id="cd03257">
    <property type="entry name" value="ABC_NikE_OppD_transporters"/>
    <property type="match status" value="2"/>
</dbReference>
<comment type="similarity">
    <text evidence="1">Belongs to the ABC transporter superfamily.</text>
</comment>
<dbReference type="PROSITE" id="PS00211">
    <property type="entry name" value="ABC_TRANSPORTER_1"/>
    <property type="match status" value="2"/>
</dbReference>
<evidence type="ECO:0000313" key="7">
    <source>
        <dbReference type="Proteomes" id="UP000635245"/>
    </source>
</evidence>
<dbReference type="GO" id="GO:0005524">
    <property type="term" value="F:ATP binding"/>
    <property type="evidence" value="ECO:0007669"/>
    <property type="project" value="UniProtKB-KW"/>
</dbReference>